<dbReference type="PANTHER" id="PTHR13504">
    <property type="entry name" value="FIDO DOMAIN-CONTAINING PROTEIN DDB_G0283145"/>
    <property type="match status" value="1"/>
</dbReference>
<reference evidence="4" key="1">
    <citation type="submission" date="2016-10" db="EMBL/GenBank/DDBJ databases">
        <authorList>
            <person name="Varghese N."/>
            <person name="Submissions S."/>
        </authorList>
    </citation>
    <scope>NUCLEOTIDE SEQUENCE [LARGE SCALE GENOMIC DNA]</scope>
    <source>
        <strain evidence="4">DSM 43163</strain>
    </source>
</reference>
<dbReference type="PANTHER" id="PTHR13504:SF38">
    <property type="entry name" value="FIDO DOMAIN-CONTAINING PROTEIN"/>
    <property type="match status" value="1"/>
</dbReference>
<dbReference type="Gene3D" id="1.10.3290.10">
    <property type="entry name" value="Fido-like domain"/>
    <property type="match status" value="1"/>
</dbReference>
<evidence type="ECO:0000256" key="1">
    <source>
        <dbReference type="PIRSR" id="PIRSR640198-1"/>
    </source>
</evidence>
<proteinExistence type="predicted"/>
<feature type="domain" description="Fido" evidence="2">
    <location>
        <begin position="137"/>
        <end position="286"/>
    </location>
</feature>
<accession>A0A1H5YP22</accession>
<dbReference type="SUPFAM" id="SSF140931">
    <property type="entry name" value="Fic-like"/>
    <property type="match status" value="1"/>
</dbReference>
<dbReference type="EMBL" id="FNVO01000004">
    <property type="protein sequence ID" value="SEG25891.1"/>
    <property type="molecule type" value="Genomic_DNA"/>
</dbReference>
<organism evidence="3 4">
    <name type="scientific">Thermomonospora echinospora</name>
    <dbReference type="NCBI Taxonomy" id="1992"/>
    <lineage>
        <taxon>Bacteria</taxon>
        <taxon>Bacillati</taxon>
        <taxon>Actinomycetota</taxon>
        <taxon>Actinomycetes</taxon>
        <taxon>Streptosporangiales</taxon>
        <taxon>Thermomonosporaceae</taxon>
        <taxon>Thermomonospora</taxon>
    </lineage>
</organism>
<dbReference type="AlphaFoldDB" id="A0A1H5YP22"/>
<feature type="active site" evidence="1">
    <location>
        <position position="222"/>
    </location>
</feature>
<dbReference type="InterPro" id="IPR003812">
    <property type="entry name" value="Fido"/>
</dbReference>
<dbReference type="InterPro" id="IPR040198">
    <property type="entry name" value="Fido_containing"/>
</dbReference>
<dbReference type="RefSeq" id="WP_146087322.1">
    <property type="nucleotide sequence ID" value="NZ_FNVO01000004.1"/>
</dbReference>
<name>A0A1H5YP22_9ACTN</name>
<evidence type="ECO:0000313" key="3">
    <source>
        <dbReference type="EMBL" id="SEG25891.1"/>
    </source>
</evidence>
<gene>
    <name evidence="3" type="ORF">SAMN04489712_104111</name>
</gene>
<keyword evidence="4" id="KW-1185">Reference proteome</keyword>
<dbReference type="OrthoDB" id="9813719at2"/>
<dbReference type="InterPro" id="IPR036597">
    <property type="entry name" value="Fido-like_dom_sf"/>
</dbReference>
<dbReference type="Pfam" id="PF02661">
    <property type="entry name" value="Fic"/>
    <property type="match status" value="1"/>
</dbReference>
<dbReference type="Proteomes" id="UP000236723">
    <property type="component" value="Unassembled WGS sequence"/>
</dbReference>
<dbReference type="InterPro" id="IPR025758">
    <property type="entry name" value="Fic/DOC_N"/>
</dbReference>
<evidence type="ECO:0000259" key="2">
    <source>
        <dbReference type="PROSITE" id="PS51459"/>
    </source>
</evidence>
<sequence length="387" mass="43246">MDLQALAASPVGTLVPIEGLDTRTGRTYKHKAFVPTALPHELVLEPSTYSAISDAVAEVVRLDEASKKLPSPSSLAQTTIRVEAVSTTALAGSRTSLIEVLKGEILPRYKRSPAAIEAINYIQAADHGLTWTKNEPISIGLINYLHKALLKDTPADTHAGTPRSTVTFIGDSPTLEESRFVPPPPEHLHDSLRSWIEWANKADQIPTLAKIALSHYQFETLHPFTEGNGRLGRLICTLQLARSRQITHPLLHLSTWMLSKKFQYHDHLLQCSKKGRFDEWIQFFCQAVQHRSRETTRKIDELIHWRREIVNELHRRGRRGVIHQIVKNLIGYPVVTPQMAAGQHSVSYQAANAAILHLEDMKILHEQTGGAYGRIFAAPQVLSIISP</sequence>
<dbReference type="PROSITE" id="PS51459">
    <property type="entry name" value="FIDO"/>
    <property type="match status" value="1"/>
</dbReference>
<evidence type="ECO:0000313" key="4">
    <source>
        <dbReference type="Proteomes" id="UP000236723"/>
    </source>
</evidence>
<dbReference type="Pfam" id="PF13784">
    <property type="entry name" value="Fic_N"/>
    <property type="match status" value="1"/>
</dbReference>
<protein>
    <submittedName>
        <fullName evidence="3">Fic family protein</fullName>
    </submittedName>
</protein>